<feature type="domain" description="CAAX prenyl protease 2/Lysostaphin resistance protein A-like" evidence="2">
    <location>
        <begin position="115"/>
        <end position="202"/>
    </location>
</feature>
<dbReference type="GO" id="GO:0080120">
    <property type="term" value="P:CAAX-box protein maturation"/>
    <property type="evidence" value="ECO:0007669"/>
    <property type="project" value="UniProtKB-ARBA"/>
</dbReference>
<evidence type="ECO:0000313" key="4">
    <source>
        <dbReference type="Proteomes" id="UP000260812"/>
    </source>
</evidence>
<feature type="transmembrane region" description="Helical" evidence="1">
    <location>
        <begin position="142"/>
        <end position="163"/>
    </location>
</feature>
<gene>
    <name evidence="3" type="ORF">DXC51_24700</name>
</gene>
<dbReference type="GO" id="GO:0008237">
    <property type="term" value="F:metallopeptidase activity"/>
    <property type="evidence" value="ECO:0007669"/>
    <property type="project" value="UniProtKB-KW"/>
</dbReference>
<dbReference type="GO" id="GO:0004175">
    <property type="term" value="F:endopeptidase activity"/>
    <property type="evidence" value="ECO:0007669"/>
    <property type="project" value="UniProtKB-ARBA"/>
</dbReference>
<keyword evidence="3" id="KW-0378">Hydrolase</keyword>
<dbReference type="GO" id="GO:0006508">
    <property type="term" value="P:proteolysis"/>
    <property type="evidence" value="ECO:0007669"/>
    <property type="project" value="UniProtKB-KW"/>
</dbReference>
<keyword evidence="1" id="KW-1133">Transmembrane helix</keyword>
<reference evidence="3" key="1">
    <citation type="submission" date="2018-08" db="EMBL/GenBank/DDBJ databases">
        <title>A genome reference for cultivated species of the human gut microbiota.</title>
        <authorList>
            <person name="Zou Y."/>
            <person name="Xue W."/>
            <person name="Luo G."/>
        </authorList>
    </citation>
    <scope>NUCLEOTIDE SEQUENCE [LARGE SCALE GENOMIC DNA]</scope>
    <source>
        <strain evidence="3">TF05-5AC</strain>
    </source>
</reference>
<keyword evidence="3" id="KW-0645">Protease</keyword>
<keyword evidence="1" id="KW-0472">Membrane</keyword>
<evidence type="ECO:0000259" key="2">
    <source>
        <dbReference type="Pfam" id="PF02517"/>
    </source>
</evidence>
<dbReference type="InterPro" id="IPR052710">
    <property type="entry name" value="CAAX_protease"/>
</dbReference>
<feature type="transmembrane region" description="Helical" evidence="1">
    <location>
        <begin position="33"/>
        <end position="55"/>
    </location>
</feature>
<sequence length="308" mass="34245">MNYKKVNWYFLGVIMLHLAVVGVLIALQNVFQMGMAVNLLVSELILAVPAVIALLASKEKPNRVLGFHKLKISSVLMIVLYTFLMQPLTTLLNAISMLFVDNAVTSISSEVMNLPFWLTFFMMALFGPFCEEFCFRGVVYRGYLKSGNVTGAVLLSSLLFGLMHMNFNQAPYAFALGVAMAVLVEATGSLWSSVLMHVIFNAQSVLLMYFYQHFMPEVWLQQTQAAVTAEDMLPLIGIYLVIAVVCTALAACVLVWLCRNQGRDEYAAWLLQERKSGKKKGRLVSVPLVIGIVVCLAYMLLNVFLSQG</sequence>
<feature type="transmembrane region" description="Helical" evidence="1">
    <location>
        <begin position="232"/>
        <end position="257"/>
    </location>
</feature>
<dbReference type="EMBL" id="QVLV01000026">
    <property type="protein sequence ID" value="RGE56397.1"/>
    <property type="molecule type" value="Genomic_DNA"/>
</dbReference>
<feature type="transmembrane region" description="Helical" evidence="1">
    <location>
        <begin position="283"/>
        <end position="305"/>
    </location>
</feature>
<keyword evidence="1" id="KW-0812">Transmembrane</keyword>
<dbReference type="PANTHER" id="PTHR36435">
    <property type="entry name" value="SLR1288 PROTEIN"/>
    <property type="match status" value="1"/>
</dbReference>
<evidence type="ECO:0000256" key="1">
    <source>
        <dbReference type="SAM" id="Phobius"/>
    </source>
</evidence>
<dbReference type="AlphaFoldDB" id="A0A3E3HX48"/>
<dbReference type="Proteomes" id="UP000260812">
    <property type="component" value="Unassembled WGS sequence"/>
</dbReference>
<name>A0A3E3HX48_9FIRM</name>
<feature type="transmembrane region" description="Helical" evidence="1">
    <location>
        <begin position="7"/>
        <end position="27"/>
    </location>
</feature>
<evidence type="ECO:0000313" key="3">
    <source>
        <dbReference type="EMBL" id="RGE56397.1"/>
    </source>
</evidence>
<feature type="transmembrane region" description="Helical" evidence="1">
    <location>
        <begin position="75"/>
        <end position="100"/>
    </location>
</feature>
<dbReference type="InterPro" id="IPR003675">
    <property type="entry name" value="Rce1/LyrA-like_dom"/>
</dbReference>
<feature type="transmembrane region" description="Helical" evidence="1">
    <location>
        <begin position="194"/>
        <end position="212"/>
    </location>
</feature>
<accession>A0A3E3HX48</accession>
<organism evidence="3 4">
    <name type="scientific">Eisenbergiella massiliensis</name>
    <dbReference type="NCBI Taxonomy" id="1720294"/>
    <lineage>
        <taxon>Bacteria</taxon>
        <taxon>Bacillati</taxon>
        <taxon>Bacillota</taxon>
        <taxon>Clostridia</taxon>
        <taxon>Lachnospirales</taxon>
        <taxon>Lachnospiraceae</taxon>
        <taxon>Eisenbergiella</taxon>
    </lineage>
</organism>
<keyword evidence="3" id="KW-0482">Metalloprotease</keyword>
<dbReference type="RefSeq" id="WP_117545598.1">
    <property type="nucleotide sequence ID" value="NZ_JBKUNB010000019.1"/>
</dbReference>
<keyword evidence="4" id="KW-1185">Reference proteome</keyword>
<proteinExistence type="predicted"/>
<protein>
    <submittedName>
        <fullName evidence="3">CPBP family intramembrane metalloprotease</fullName>
    </submittedName>
</protein>
<comment type="caution">
    <text evidence="3">The sequence shown here is derived from an EMBL/GenBank/DDBJ whole genome shotgun (WGS) entry which is preliminary data.</text>
</comment>
<dbReference type="GeneID" id="97989964"/>
<dbReference type="Pfam" id="PF02517">
    <property type="entry name" value="Rce1-like"/>
    <property type="match status" value="1"/>
</dbReference>
<feature type="transmembrane region" description="Helical" evidence="1">
    <location>
        <begin position="112"/>
        <end position="130"/>
    </location>
</feature>
<dbReference type="PANTHER" id="PTHR36435:SF1">
    <property type="entry name" value="CAAX AMINO TERMINAL PROTEASE FAMILY PROTEIN"/>
    <property type="match status" value="1"/>
</dbReference>
<feature type="transmembrane region" description="Helical" evidence="1">
    <location>
        <begin position="169"/>
        <end position="187"/>
    </location>
</feature>